<dbReference type="Pfam" id="PF08241">
    <property type="entry name" value="Methyltransf_11"/>
    <property type="match status" value="1"/>
</dbReference>
<dbReference type="CDD" id="cd02440">
    <property type="entry name" value="AdoMet_MTases"/>
    <property type="match status" value="1"/>
</dbReference>
<dbReference type="KEGG" id="mpsy:CEK71_06980"/>
<evidence type="ECO:0000313" key="2">
    <source>
        <dbReference type="EMBL" id="ASF45838.1"/>
    </source>
</evidence>
<accession>A0A1Z4BX33</accession>
<dbReference type="AlphaFoldDB" id="A0A1Z4BX33"/>
<dbReference type="GO" id="GO:0008757">
    <property type="term" value="F:S-adenosylmethionine-dependent methyltransferase activity"/>
    <property type="evidence" value="ECO:0007669"/>
    <property type="project" value="InterPro"/>
</dbReference>
<feature type="domain" description="Methyltransferase type 11" evidence="1">
    <location>
        <begin position="45"/>
        <end position="137"/>
    </location>
</feature>
<evidence type="ECO:0000313" key="5">
    <source>
        <dbReference type="Proteomes" id="UP000237423"/>
    </source>
</evidence>
<keyword evidence="2" id="KW-0489">Methyltransferase</keyword>
<dbReference type="Proteomes" id="UP000197019">
    <property type="component" value="Chromosome"/>
</dbReference>
<dbReference type="EMBL" id="CP022129">
    <property type="protein sequence ID" value="ASF45838.1"/>
    <property type="molecule type" value="Genomic_DNA"/>
</dbReference>
<reference evidence="2 4" key="1">
    <citation type="submission" date="2017-06" db="EMBL/GenBank/DDBJ databases">
        <title>Genome Sequencing of the methanotroph Methylovulum psychrotolerants str. HV10-M2 isolated from a high-altitude environment.</title>
        <authorList>
            <person name="Mateos-Rivera A."/>
        </authorList>
    </citation>
    <scope>NUCLEOTIDE SEQUENCE [LARGE SCALE GENOMIC DNA]</scope>
    <source>
        <strain evidence="2 4">HV10_M2</strain>
    </source>
</reference>
<dbReference type="OrthoDB" id="9801609at2"/>
<evidence type="ECO:0000259" key="1">
    <source>
        <dbReference type="Pfam" id="PF08241"/>
    </source>
</evidence>
<evidence type="ECO:0000313" key="4">
    <source>
        <dbReference type="Proteomes" id="UP000197019"/>
    </source>
</evidence>
<dbReference type="EMBL" id="PGFZ01000005">
    <property type="protein sequence ID" value="POZ51695.1"/>
    <property type="molecule type" value="Genomic_DNA"/>
</dbReference>
<protein>
    <submittedName>
        <fullName evidence="3">Methyltransferase domain-containing protein</fullName>
    </submittedName>
    <submittedName>
        <fullName evidence="2">SAM-dependent methyltransferase</fullName>
    </submittedName>
</protein>
<name>A0A1Z4BX33_9GAMM</name>
<dbReference type="Gene3D" id="3.40.50.150">
    <property type="entry name" value="Vaccinia Virus protein VP39"/>
    <property type="match status" value="1"/>
</dbReference>
<dbReference type="PANTHER" id="PTHR43591">
    <property type="entry name" value="METHYLTRANSFERASE"/>
    <property type="match status" value="1"/>
</dbReference>
<dbReference type="GO" id="GO:0032259">
    <property type="term" value="P:methylation"/>
    <property type="evidence" value="ECO:0007669"/>
    <property type="project" value="UniProtKB-KW"/>
</dbReference>
<evidence type="ECO:0000313" key="3">
    <source>
        <dbReference type="EMBL" id="POZ51695.1"/>
    </source>
</evidence>
<reference evidence="3 5" key="2">
    <citation type="submission" date="2017-11" db="EMBL/GenBank/DDBJ databases">
        <title>Draft Genome Sequence of Methylobacter psychrotolerans Sph1T, an Obligate Methanotroph from Low-Temperature Environments.</title>
        <authorList>
            <person name="Oshkin I.Y."/>
            <person name="Miroshnikov K."/>
            <person name="Belova S.E."/>
            <person name="Korzhenkov A."/>
            <person name="Toshchakov S.V."/>
            <person name="Dedysh S.N."/>
        </authorList>
    </citation>
    <scope>NUCLEOTIDE SEQUENCE [LARGE SCALE GENOMIC DNA]</scope>
    <source>
        <strain evidence="3 5">Sph1</strain>
    </source>
</reference>
<sequence length="412" mass="45595">MSDAFYRSFEDRFRGSRELVKCRLGIYLPFVESVKALYPDARAIDLGCGRGEWLELLLGTGIEAKGVDIDENMLSACRDTGLDVEIGSAVSYLQKLPDDSMAIVSAFHLIEHIPFIDLQILVQEALRVLKPAGLLILESPNSENIVVGTVGFYMDPTHQRPIPPPLLAFLPEYYGFGRTKILRLQEPAELLSSKNPSLADVFNGVSPDYAIVAQKNALPEELSVFSVCFGHEYGLTLGTLSAWYDEQLQAKINQAISIAEQAQAAVEHINKKNEQTLAAMQQAVAKLDAVSDSRSWRITALLRWIAFQLRLLKEHGPVMRIKALVKKCAKPLVSYAMSVVDSHPLCVAIARKFGVYEALRSAYFRMGPHILNTDNFASPSGADNTSTLQLGQRAQQIYNGLMDAIDQHKGRS</sequence>
<organism evidence="2 4">
    <name type="scientific">Methylovulum psychrotolerans</name>
    <dbReference type="NCBI Taxonomy" id="1704499"/>
    <lineage>
        <taxon>Bacteria</taxon>
        <taxon>Pseudomonadati</taxon>
        <taxon>Pseudomonadota</taxon>
        <taxon>Gammaproteobacteria</taxon>
        <taxon>Methylococcales</taxon>
        <taxon>Methylococcaceae</taxon>
        <taxon>Methylovulum</taxon>
    </lineage>
</organism>
<dbReference type="Proteomes" id="UP000237423">
    <property type="component" value="Unassembled WGS sequence"/>
</dbReference>
<dbReference type="InterPro" id="IPR029063">
    <property type="entry name" value="SAM-dependent_MTases_sf"/>
</dbReference>
<dbReference type="RefSeq" id="WP_088618713.1">
    <property type="nucleotide sequence ID" value="NZ_CP022129.1"/>
</dbReference>
<keyword evidence="2" id="KW-0808">Transferase</keyword>
<dbReference type="SUPFAM" id="SSF53335">
    <property type="entry name" value="S-adenosyl-L-methionine-dependent methyltransferases"/>
    <property type="match status" value="1"/>
</dbReference>
<dbReference type="InterPro" id="IPR013216">
    <property type="entry name" value="Methyltransf_11"/>
</dbReference>
<keyword evidence="4" id="KW-1185">Reference proteome</keyword>
<proteinExistence type="predicted"/>
<gene>
    <name evidence="3" type="ORF">AADEFJLK_02565</name>
    <name evidence="2" type="ORF">CEK71_06980</name>
</gene>